<sequence>MALVCPQCHAAREGTFLADEYNIFNYRLTRARRVIENAFGIMTARFRLLRKTMLATKRTAKLIIQAIVVLHNYLMERAAAHYAPPDFVDREDWRGNVVRGGWRAEALQDGPEPLGPQDPVGGAGDGPLAEAIREEFVQYFLTEGAVPWQWRHLRRI</sequence>
<dbReference type="InterPro" id="IPR027806">
    <property type="entry name" value="HARBI1_dom"/>
</dbReference>
<dbReference type="InParanoid" id="A0A6P8Y9K7"/>
<dbReference type="GO" id="GO:0046872">
    <property type="term" value="F:metal ion binding"/>
    <property type="evidence" value="ECO:0007669"/>
    <property type="project" value="UniProtKB-KW"/>
</dbReference>
<dbReference type="KEGG" id="tpal:117640430"/>
<evidence type="ECO:0000256" key="1">
    <source>
        <dbReference type="ARBA" id="ARBA00001968"/>
    </source>
</evidence>
<evidence type="ECO:0000259" key="3">
    <source>
        <dbReference type="Pfam" id="PF13359"/>
    </source>
</evidence>
<keyword evidence="2" id="KW-0479">Metal-binding</keyword>
<dbReference type="OrthoDB" id="6627079at2759"/>
<dbReference type="AlphaFoldDB" id="A0A6P8Y9K7"/>
<reference evidence="5" key="1">
    <citation type="submission" date="2025-08" db="UniProtKB">
        <authorList>
            <consortium name="RefSeq"/>
        </authorList>
    </citation>
    <scope>IDENTIFICATION</scope>
    <source>
        <tissue evidence="5">Total insect</tissue>
    </source>
</reference>
<comment type="cofactor">
    <cofactor evidence="1">
        <name>a divalent metal cation</name>
        <dbReference type="ChEBI" id="CHEBI:60240"/>
    </cofactor>
</comment>
<evidence type="ECO:0000313" key="4">
    <source>
        <dbReference type="Proteomes" id="UP000515158"/>
    </source>
</evidence>
<organism evidence="5">
    <name type="scientific">Thrips palmi</name>
    <name type="common">Melon thrips</name>
    <dbReference type="NCBI Taxonomy" id="161013"/>
    <lineage>
        <taxon>Eukaryota</taxon>
        <taxon>Metazoa</taxon>
        <taxon>Ecdysozoa</taxon>
        <taxon>Arthropoda</taxon>
        <taxon>Hexapoda</taxon>
        <taxon>Insecta</taxon>
        <taxon>Pterygota</taxon>
        <taxon>Neoptera</taxon>
        <taxon>Paraneoptera</taxon>
        <taxon>Thysanoptera</taxon>
        <taxon>Terebrantia</taxon>
        <taxon>Thripoidea</taxon>
        <taxon>Thripidae</taxon>
        <taxon>Thrips</taxon>
    </lineage>
</organism>
<name>A0A6P8Y9K7_THRPL</name>
<keyword evidence="4" id="KW-1185">Reference proteome</keyword>
<proteinExistence type="predicted"/>
<evidence type="ECO:0000313" key="5">
    <source>
        <dbReference type="RefSeq" id="XP_034232826.1"/>
    </source>
</evidence>
<evidence type="ECO:0000256" key="2">
    <source>
        <dbReference type="ARBA" id="ARBA00022723"/>
    </source>
</evidence>
<dbReference type="GeneID" id="117640430"/>
<protein>
    <submittedName>
        <fullName evidence="5">Uncharacterized protein LOC117640430</fullName>
    </submittedName>
</protein>
<gene>
    <name evidence="5" type="primary">LOC117640430</name>
</gene>
<accession>A0A6P8Y9K7</accession>
<dbReference type="RefSeq" id="XP_034232826.1">
    <property type="nucleotide sequence ID" value="XM_034376935.1"/>
</dbReference>
<dbReference type="Proteomes" id="UP000515158">
    <property type="component" value="Unplaced"/>
</dbReference>
<dbReference type="Pfam" id="PF13359">
    <property type="entry name" value="DDE_Tnp_4"/>
    <property type="match status" value="1"/>
</dbReference>
<feature type="domain" description="DDE Tnp4" evidence="3">
    <location>
        <begin position="5"/>
        <end position="72"/>
    </location>
</feature>